<dbReference type="Pfam" id="PF00149">
    <property type="entry name" value="Metallophos"/>
    <property type="match status" value="1"/>
</dbReference>
<dbReference type="Gene3D" id="3.90.780.10">
    <property type="entry name" value="5'-Nucleotidase, C-terminal domain"/>
    <property type="match status" value="1"/>
</dbReference>
<feature type="domain" description="5'-Nucleotidase C-terminal" evidence="4">
    <location>
        <begin position="373"/>
        <end position="520"/>
    </location>
</feature>
<gene>
    <name evidence="5" type="ORF">D2V17_15890</name>
</gene>
<dbReference type="InterPro" id="IPR008334">
    <property type="entry name" value="5'-Nucleotdase_C"/>
</dbReference>
<dbReference type="GO" id="GO:0008253">
    <property type="term" value="F:5'-nucleotidase activity"/>
    <property type="evidence" value="ECO:0007669"/>
    <property type="project" value="TreeGrafter"/>
</dbReference>
<organism evidence="5 6">
    <name type="scientific">Aurantiacibacter xanthus</name>
    <dbReference type="NCBI Taxonomy" id="1784712"/>
    <lineage>
        <taxon>Bacteria</taxon>
        <taxon>Pseudomonadati</taxon>
        <taxon>Pseudomonadota</taxon>
        <taxon>Alphaproteobacteria</taxon>
        <taxon>Sphingomonadales</taxon>
        <taxon>Erythrobacteraceae</taxon>
        <taxon>Aurantiacibacter</taxon>
    </lineage>
</organism>
<dbReference type="PRINTS" id="PR01607">
    <property type="entry name" value="APYRASEFAMLY"/>
</dbReference>
<dbReference type="Pfam" id="PF02872">
    <property type="entry name" value="5_nucleotid_C"/>
    <property type="match status" value="1"/>
</dbReference>
<sequence length="559" mass="57642">MTRRRFAPLFTLVALGACATVPAADRQPVTVQILAINDFHGNLETPLSPTHFADGDKLRQSRLGGAAQLAATVEHLRTGNSITVAAGDLIGASPLVSSLFLDEPSIRVLSDLGLELAAVGNHEFDRGIAELQRMQNGGCDQYTRRTPCALEPFAGAGFTYLAANVVDEDGATLFPATAMRTIGDARIGFIGMTLKGTAGLVANQATAGYEFHDEATTANRLARALRAAGADTVVVLIHEGANVDPRFNVAGCPGLSGPIVPIAEALDPAISLVVSGHTHQAYSCKLATNAGAEVLLTSGGRYGGFVTDITMRIDPAANRVLSLEGRNVAVDGSAGSVPAVASYVARYAQASEGVANREIGPIAPPAGEGADCGDRIAQDLVADAYLFGANAALDDTVDLAFVNSGGVRADLAGADDGVLTFGELSAMAPFGNSVIVLEMNGADIKALLEQQFCENDPAIVCNSLLIPSAGTTYTVDLDGPAGSRISALSINGQPLDPARTYRVATNNFLAGGGDGFHTFTQVPQVANVGFDIDALEAYVATGTIVVPICGRISHVSPVD</sequence>
<feature type="chain" id="PRO_5017105554" evidence="2">
    <location>
        <begin position="24"/>
        <end position="559"/>
    </location>
</feature>
<dbReference type="InterPro" id="IPR029052">
    <property type="entry name" value="Metallo-depent_PP-like"/>
</dbReference>
<dbReference type="Proteomes" id="UP000265366">
    <property type="component" value="Unassembled WGS sequence"/>
</dbReference>
<evidence type="ECO:0000313" key="5">
    <source>
        <dbReference type="EMBL" id="RIV82160.1"/>
    </source>
</evidence>
<accession>A0A3A1P5W3</accession>
<dbReference type="PANTHER" id="PTHR11575">
    <property type="entry name" value="5'-NUCLEOTIDASE-RELATED"/>
    <property type="match status" value="1"/>
</dbReference>
<evidence type="ECO:0000256" key="2">
    <source>
        <dbReference type="RuleBase" id="RU362119"/>
    </source>
</evidence>
<dbReference type="Gene3D" id="3.60.21.10">
    <property type="match status" value="1"/>
</dbReference>
<dbReference type="InterPro" id="IPR036907">
    <property type="entry name" value="5'-Nucleotdase_C_sf"/>
</dbReference>
<dbReference type="GO" id="GO:0030288">
    <property type="term" value="C:outer membrane-bounded periplasmic space"/>
    <property type="evidence" value="ECO:0007669"/>
    <property type="project" value="TreeGrafter"/>
</dbReference>
<keyword evidence="6" id="KW-1185">Reference proteome</keyword>
<dbReference type="SUPFAM" id="SSF56300">
    <property type="entry name" value="Metallo-dependent phosphatases"/>
    <property type="match status" value="1"/>
</dbReference>
<keyword evidence="1 2" id="KW-0732">Signal</keyword>
<dbReference type="RefSeq" id="WP_119593853.1">
    <property type="nucleotide sequence ID" value="NZ_QXFM01000121.1"/>
</dbReference>
<evidence type="ECO:0000256" key="1">
    <source>
        <dbReference type="ARBA" id="ARBA00022729"/>
    </source>
</evidence>
<feature type="domain" description="Calcineurin-like phosphoesterase" evidence="3">
    <location>
        <begin position="32"/>
        <end position="280"/>
    </location>
</feature>
<dbReference type="PANTHER" id="PTHR11575:SF24">
    <property type="entry name" value="5'-NUCLEOTIDASE"/>
    <property type="match status" value="1"/>
</dbReference>
<dbReference type="InterPro" id="IPR004843">
    <property type="entry name" value="Calcineurin-like_PHP"/>
</dbReference>
<dbReference type="InterPro" id="IPR006179">
    <property type="entry name" value="5_nucleotidase/apyrase"/>
</dbReference>
<dbReference type="SUPFAM" id="SSF55816">
    <property type="entry name" value="5'-nucleotidase (syn. UDP-sugar hydrolase), C-terminal domain"/>
    <property type="match status" value="1"/>
</dbReference>
<comment type="similarity">
    <text evidence="2">Belongs to the 5'-nucleotidase family.</text>
</comment>
<reference evidence="5 6" key="1">
    <citation type="submission" date="2018-08" db="EMBL/GenBank/DDBJ databases">
        <title>Erythrobacter zhengii sp.nov., a bacterium isolated from deep-sea sediment.</title>
        <authorList>
            <person name="Fang C."/>
            <person name="Wu Y.-H."/>
            <person name="Sun C."/>
            <person name="Wang H."/>
            <person name="Cheng H."/>
            <person name="Meng F.-X."/>
            <person name="Wang C.-S."/>
            <person name="Xu X.-W."/>
        </authorList>
    </citation>
    <scope>NUCLEOTIDE SEQUENCE [LARGE SCALE GENOMIC DNA]</scope>
    <source>
        <strain evidence="5 6">CCTCC AB 2015396</strain>
    </source>
</reference>
<evidence type="ECO:0000259" key="3">
    <source>
        <dbReference type="Pfam" id="PF00149"/>
    </source>
</evidence>
<keyword evidence="2" id="KW-0547">Nucleotide-binding</keyword>
<dbReference type="GO" id="GO:0000166">
    <property type="term" value="F:nucleotide binding"/>
    <property type="evidence" value="ECO:0007669"/>
    <property type="project" value="UniProtKB-KW"/>
</dbReference>
<evidence type="ECO:0000313" key="6">
    <source>
        <dbReference type="Proteomes" id="UP000265366"/>
    </source>
</evidence>
<feature type="signal peptide" evidence="2">
    <location>
        <begin position="1"/>
        <end position="23"/>
    </location>
</feature>
<dbReference type="PROSITE" id="PS51257">
    <property type="entry name" value="PROKAR_LIPOPROTEIN"/>
    <property type="match status" value="1"/>
</dbReference>
<dbReference type="GO" id="GO:0009166">
    <property type="term" value="P:nucleotide catabolic process"/>
    <property type="evidence" value="ECO:0007669"/>
    <property type="project" value="InterPro"/>
</dbReference>
<comment type="caution">
    <text evidence="5">The sequence shown here is derived from an EMBL/GenBank/DDBJ whole genome shotgun (WGS) entry which is preliminary data.</text>
</comment>
<dbReference type="GO" id="GO:0008768">
    <property type="term" value="F:UDP-sugar diphosphatase activity"/>
    <property type="evidence" value="ECO:0007669"/>
    <property type="project" value="TreeGrafter"/>
</dbReference>
<keyword evidence="2" id="KW-0378">Hydrolase</keyword>
<dbReference type="OrthoDB" id="9803927at2"/>
<protein>
    <submittedName>
        <fullName evidence="5">Bifunctional metallophosphatase/5'-nucleotidase</fullName>
    </submittedName>
</protein>
<dbReference type="AlphaFoldDB" id="A0A3A1P5W3"/>
<dbReference type="EMBL" id="QXFM01000121">
    <property type="protein sequence ID" value="RIV82160.1"/>
    <property type="molecule type" value="Genomic_DNA"/>
</dbReference>
<proteinExistence type="inferred from homology"/>
<evidence type="ECO:0000259" key="4">
    <source>
        <dbReference type="Pfam" id="PF02872"/>
    </source>
</evidence>
<name>A0A3A1P5W3_9SPHN</name>